<gene>
    <name evidence="2" type="ORF">GRAN_0107</name>
</gene>
<keyword evidence="3" id="KW-1185">Reference proteome</keyword>
<evidence type="ECO:0000313" key="3">
    <source>
        <dbReference type="Proteomes" id="UP000289437"/>
    </source>
</evidence>
<dbReference type="EMBL" id="RDSM01000001">
    <property type="protein sequence ID" value="RXH56797.1"/>
    <property type="molecule type" value="Genomic_DNA"/>
</dbReference>
<reference evidence="2 3" key="1">
    <citation type="submission" date="2018-11" db="EMBL/GenBank/DDBJ databases">
        <authorList>
            <person name="Mardanov A.V."/>
            <person name="Ravin N.V."/>
            <person name="Dedysh S.N."/>
        </authorList>
    </citation>
    <scope>NUCLEOTIDE SEQUENCE [LARGE SCALE GENOMIC DNA]</scope>
    <source>
        <strain evidence="2 3">AF10</strain>
    </source>
</reference>
<proteinExistence type="predicted"/>
<evidence type="ECO:0000313" key="2">
    <source>
        <dbReference type="EMBL" id="RXH56797.1"/>
    </source>
</evidence>
<feature type="compositionally biased region" description="Basic and acidic residues" evidence="1">
    <location>
        <begin position="20"/>
        <end position="33"/>
    </location>
</feature>
<protein>
    <submittedName>
        <fullName evidence="2">Uncharacterized protein</fullName>
    </submittedName>
</protein>
<comment type="caution">
    <text evidence="2">The sequence shown here is derived from an EMBL/GenBank/DDBJ whole genome shotgun (WGS) entry which is preliminary data.</text>
</comment>
<feature type="region of interest" description="Disordered" evidence="1">
    <location>
        <begin position="11"/>
        <end position="37"/>
    </location>
</feature>
<organism evidence="2 3">
    <name type="scientific">Granulicella sibirica</name>
    <dbReference type="NCBI Taxonomy" id="2479048"/>
    <lineage>
        <taxon>Bacteria</taxon>
        <taxon>Pseudomonadati</taxon>
        <taxon>Acidobacteriota</taxon>
        <taxon>Terriglobia</taxon>
        <taxon>Terriglobales</taxon>
        <taxon>Acidobacteriaceae</taxon>
        <taxon>Granulicella</taxon>
    </lineage>
</organism>
<reference evidence="3" key="2">
    <citation type="submission" date="2019-02" db="EMBL/GenBank/DDBJ databases">
        <title>Granulicella sibirica sp. nov., a psychrotolerant acidobacterium isolated from an organic soil layer in forested tundra, West Siberia.</title>
        <authorList>
            <person name="Oshkin I.Y."/>
            <person name="Kulichevskaya I.S."/>
            <person name="Rijpstra W.I.C."/>
            <person name="Sinninghe Damste J.S."/>
            <person name="Rakitin A.L."/>
            <person name="Ravin N.V."/>
            <person name="Dedysh S.N."/>
        </authorList>
    </citation>
    <scope>NUCLEOTIDE SEQUENCE [LARGE SCALE GENOMIC DNA]</scope>
    <source>
        <strain evidence="3">AF10</strain>
    </source>
</reference>
<sequence>MTYRGAVLIHTGRHAASEQSAERSDDRDQDSRGRFATGGRLSGDRFLLAALVFHGYKPAPMLHAPAA</sequence>
<name>A0A4Q0T0X8_9BACT</name>
<dbReference type="Proteomes" id="UP000289437">
    <property type="component" value="Unassembled WGS sequence"/>
</dbReference>
<evidence type="ECO:0000256" key="1">
    <source>
        <dbReference type="SAM" id="MobiDB-lite"/>
    </source>
</evidence>
<accession>A0A4Q0T0X8</accession>
<dbReference type="AlphaFoldDB" id="A0A4Q0T0X8"/>